<name>A0A8H6JAR6_9PEZI</name>
<dbReference type="EMBL" id="WIGO01000542">
    <property type="protein sequence ID" value="KAF6809273.1"/>
    <property type="molecule type" value="Genomic_DNA"/>
</dbReference>
<dbReference type="AlphaFoldDB" id="A0A8H6JAR6"/>
<protein>
    <submittedName>
        <fullName evidence="1">Uncharacterized protein</fullName>
    </submittedName>
</protein>
<accession>A0A8H6JAR6</accession>
<reference evidence="1" key="1">
    <citation type="journal article" date="2020" name="Phytopathology">
        <title>Genome Sequence Resources of Colletotrichum truncatum, C. plurivorum, C. musicola, and C. sojae: Four Species Pathogenic to Soybean (Glycine max).</title>
        <authorList>
            <person name="Rogerio F."/>
            <person name="Boufleur T.R."/>
            <person name="Ciampi-Guillardi M."/>
            <person name="Sukno S.A."/>
            <person name="Thon M.R."/>
            <person name="Massola Junior N.S."/>
            <person name="Baroncelli R."/>
        </authorList>
    </citation>
    <scope>NUCLEOTIDE SEQUENCE</scope>
    <source>
        <strain evidence="1">LFN00145</strain>
    </source>
</reference>
<evidence type="ECO:0000313" key="2">
    <source>
        <dbReference type="Proteomes" id="UP000654918"/>
    </source>
</evidence>
<evidence type="ECO:0000313" key="1">
    <source>
        <dbReference type="EMBL" id="KAF6809273.1"/>
    </source>
</evidence>
<keyword evidence="2" id="KW-1185">Reference proteome</keyword>
<dbReference type="Proteomes" id="UP000654918">
    <property type="component" value="Unassembled WGS sequence"/>
</dbReference>
<proteinExistence type="predicted"/>
<gene>
    <name evidence="1" type="ORF">CPLU01_15533</name>
</gene>
<sequence length="277" mass="32181">MPSLPASLTKARFWFWRVRTWGDEMDQAMQMPDLVSASSTSSSSEFEGMDPVSLGLRDLGTRLEELSIRALLTPDLFRSSSWPRMRHLDVEFHPCAPDGSWYFSGPRGEDPHPVGFAITEEEHYPPGREDFEETHDLFDREEGDCRTEDDMWDTRQPDMFRIRPITERIEPLLLAFALSLQPQSMPSLKSAEMFTWLHWSPSEERAREYEASDDVPPQDEDERVMFRWGVKYEAPDGERKGKLTWQVGDWRPGNEVLQAFKQLVDGDGENEEWEAFV</sequence>
<organism evidence="1 2">
    <name type="scientific">Colletotrichum plurivorum</name>
    <dbReference type="NCBI Taxonomy" id="2175906"/>
    <lineage>
        <taxon>Eukaryota</taxon>
        <taxon>Fungi</taxon>
        <taxon>Dikarya</taxon>
        <taxon>Ascomycota</taxon>
        <taxon>Pezizomycotina</taxon>
        <taxon>Sordariomycetes</taxon>
        <taxon>Hypocreomycetidae</taxon>
        <taxon>Glomerellales</taxon>
        <taxon>Glomerellaceae</taxon>
        <taxon>Colletotrichum</taxon>
        <taxon>Colletotrichum orchidearum species complex</taxon>
    </lineage>
</organism>
<comment type="caution">
    <text evidence="1">The sequence shown here is derived from an EMBL/GenBank/DDBJ whole genome shotgun (WGS) entry which is preliminary data.</text>
</comment>